<proteinExistence type="inferred from homology"/>
<dbReference type="InterPro" id="IPR005224">
    <property type="entry name" value="SfsA"/>
</dbReference>
<dbReference type="InterPro" id="IPR041465">
    <property type="entry name" value="SfsA_N"/>
</dbReference>
<protein>
    <recommendedName>
        <fullName evidence="1">Sugar fermentation stimulation protein homolog</fullName>
    </recommendedName>
</protein>
<dbReference type="GO" id="GO:0003677">
    <property type="term" value="F:DNA binding"/>
    <property type="evidence" value="ECO:0007669"/>
    <property type="project" value="InterPro"/>
</dbReference>
<dbReference type="NCBIfam" id="TIGR00230">
    <property type="entry name" value="sfsA"/>
    <property type="match status" value="1"/>
</dbReference>
<dbReference type="PANTHER" id="PTHR30545:SF2">
    <property type="entry name" value="SUGAR FERMENTATION STIMULATION PROTEIN A"/>
    <property type="match status" value="1"/>
</dbReference>
<dbReference type="Gene3D" id="3.40.1350.60">
    <property type="match status" value="1"/>
</dbReference>
<evidence type="ECO:0000259" key="2">
    <source>
        <dbReference type="Pfam" id="PF03749"/>
    </source>
</evidence>
<dbReference type="AlphaFoldDB" id="A0A9J6QW15"/>
<organism evidence="4 5">
    <name type="scientific">Hominibacterium faecale</name>
    <dbReference type="NCBI Taxonomy" id="2839743"/>
    <lineage>
        <taxon>Bacteria</taxon>
        <taxon>Bacillati</taxon>
        <taxon>Bacillota</taxon>
        <taxon>Clostridia</taxon>
        <taxon>Peptostreptococcales</taxon>
        <taxon>Anaerovoracaceae</taxon>
        <taxon>Hominibacterium</taxon>
    </lineage>
</organism>
<dbReference type="RefSeq" id="WP_253019969.1">
    <property type="nucleotide sequence ID" value="NZ_JAOSHN010000003.1"/>
</dbReference>
<feature type="domain" description="SfsA N-terminal OB" evidence="3">
    <location>
        <begin position="12"/>
        <end position="79"/>
    </location>
</feature>
<sequence length="234" mass="26307">MKYLKICNGTFIDRPNRFIARVEIQGNEEKAHVKNTGRLKELLVPGASVILEDFQGRMGTRKMRYSLIGVEKNGIPINIDSQAPNLVVKEALTARTLKLPQMEMLTLIKGEKVYGDSRLDFYVEDESGKKGFLEVKGVTLEDEGIARFPDAPTLRGIKHMEELIRAKREGYAAYILFVIQMKGITCFMPNVQTHPQFGETLRKAEKEGVQLMARDCIVSGDGLLLDAPVPIRLK</sequence>
<accession>A0A9J6QW15</accession>
<evidence type="ECO:0000256" key="1">
    <source>
        <dbReference type="HAMAP-Rule" id="MF_00095"/>
    </source>
</evidence>
<evidence type="ECO:0000313" key="4">
    <source>
        <dbReference type="EMBL" id="MCU7378582.1"/>
    </source>
</evidence>
<dbReference type="CDD" id="cd22359">
    <property type="entry name" value="SfsA-like_bacterial"/>
    <property type="match status" value="1"/>
</dbReference>
<feature type="domain" description="Sugar fermentation stimulation protein C-terminal" evidence="2">
    <location>
        <begin position="82"/>
        <end position="220"/>
    </location>
</feature>
<dbReference type="PANTHER" id="PTHR30545">
    <property type="entry name" value="SUGAR FERMENTATION STIMULATION PROTEIN A"/>
    <property type="match status" value="1"/>
</dbReference>
<comment type="similarity">
    <text evidence="1">Belongs to the SfsA family.</text>
</comment>
<evidence type="ECO:0000259" key="3">
    <source>
        <dbReference type="Pfam" id="PF17746"/>
    </source>
</evidence>
<dbReference type="EMBL" id="JAOSHN010000003">
    <property type="protein sequence ID" value="MCU7378582.1"/>
    <property type="molecule type" value="Genomic_DNA"/>
</dbReference>
<comment type="caution">
    <text evidence="4">The sequence shown here is derived from an EMBL/GenBank/DDBJ whole genome shotgun (WGS) entry which is preliminary data.</text>
</comment>
<keyword evidence="5" id="KW-1185">Reference proteome</keyword>
<gene>
    <name evidence="1 4" type="primary">sfsA</name>
    <name evidence="4" type="ORF">OBO34_09465</name>
</gene>
<evidence type="ECO:0000313" key="5">
    <source>
        <dbReference type="Proteomes" id="UP001065549"/>
    </source>
</evidence>
<dbReference type="Proteomes" id="UP001065549">
    <property type="component" value="Unassembled WGS sequence"/>
</dbReference>
<dbReference type="HAMAP" id="MF_00095">
    <property type="entry name" value="SfsA"/>
    <property type="match status" value="1"/>
</dbReference>
<dbReference type="Pfam" id="PF03749">
    <property type="entry name" value="SfsA"/>
    <property type="match status" value="1"/>
</dbReference>
<dbReference type="Pfam" id="PF17746">
    <property type="entry name" value="SfsA_N"/>
    <property type="match status" value="1"/>
</dbReference>
<name>A0A9J6QW15_9FIRM</name>
<dbReference type="Gene3D" id="2.40.50.580">
    <property type="match status" value="1"/>
</dbReference>
<reference evidence="4" key="1">
    <citation type="submission" date="2022-09" db="EMBL/GenBank/DDBJ databases">
        <title>Culturomic study of gut microbiota in children with autism spectrum disorder.</title>
        <authorList>
            <person name="Efimov B.A."/>
            <person name="Chaplin A.V."/>
            <person name="Sokolova S.R."/>
            <person name="Pikina A.P."/>
            <person name="Korzhanova M."/>
            <person name="Belova V."/>
            <person name="Korostin D."/>
        </authorList>
    </citation>
    <scope>NUCLEOTIDE SEQUENCE</scope>
    <source>
        <strain evidence="4">ASD5510</strain>
    </source>
</reference>
<dbReference type="InterPro" id="IPR040452">
    <property type="entry name" value="SfsA_C"/>
</dbReference>